<feature type="compositionally biased region" description="Basic and acidic residues" evidence="1">
    <location>
        <begin position="132"/>
        <end position="149"/>
    </location>
</feature>
<feature type="compositionally biased region" description="Low complexity" evidence="1">
    <location>
        <begin position="77"/>
        <end position="93"/>
    </location>
</feature>
<reference evidence="2" key="2">
    <citation type="submission" date="2021-08" db="EMBL/GenBank/DDBJ databases">
        <authorList>
            <person name="Eriksson T."/>
        </authorList>
    </citation>
    <scope>NUCLEOTIDE SEQUENCE</scope>
    <source>
        <strain evidence="2">Stoneville</strain>
        <tissue evidence="2">Whole head</tissue>
    </source>
</reference>
<comment type="caution">
    <text evidence="2">The sequence shown here is derived from an EMBL/GenBank/DDBJ whole genome shotgun (WGS) entry which is preliminary data.</text>
</comment>
<accession>A0A8J6LHA3</accession>
<evidence type="ECO:0000313" key="2">
    <source>
        <dbReference type="EMBL" id="KAH0822684.1"/>
    </source>
</evidence>
<evidence type="ECO:0000256" key="1">
    <source>
        <dbReference type="SAM" id="MobiDB-lite"/>
    </source>
</evidence>
<feature type="region of interest" description="Disordered" evidence="1">
    <location>
        <begin position="57"/>
        <end position="94"/>
    </location>
</feature>
<gene>
    <name evidence="2" type="ORF">GEV33_000107</name>
</gene>
<organism evidence="2 3">
    <name type="scientific">Tenebrio molitor</name>
    <name type="common">Yellow mealworm beetle</name>
    <dbReference type="NCBI Taxonomy" id="7067"/>
    <lineage>
        <taxon>Eukaryota</taxon>
        <taxon>Metazoa</taxon>
        <taxon>Ecdysozoa</taxon>
        <taxon>Arthropoda</taxon>
        <taxon>Hexapoda</taxon>
        <taxon>Insecta</taxon>
        <taxon>Pterygota</taxon>
        <taxon>Neoptera</taxon>
        <taxon>Endopterygota</taxon>
        <taxon>Coleoptera</taxon>
        <taxon>Polyphaga</taxon>
        <taxon>Cucujiformia</taxon>
        <taxon>Tenebrionidae</taxon>
        <taxon>Tenebrio</taxon>
    </lineage>
</organism>
<feature type="region of interest" description="Disordered" evidence="1">
    <location>
        <begin position="106"/>
        <end position="266"/>
    </location>
</feature>
<evidence type="ECO:0000313" key="3">
    <source>
        <dbReference type="Proteomes" id="UP000719412"/>
    </source>
</evidence>
<proteinExistence type="predicted"/>
<reference evidence="2" key="1">
    <citation type="journal article" date="2020" name="J Insects Food Feed">
        <title>The yellow mealworm (Tenebrio molitor) genome: a resource for the emerging insects as food and feed industry.</title>
        <authorList>
            <person name="Eriksson T."/>
            <person name="Andere A."/>
            <person name="Kelstrup H."/>
            <person name="Emery V."/>
            <person name="Picard C."/>
        </authorList>
    </citation>
    <scope>NUCLEOTIDE SEQUENCE</scope>
    <source>
        <strain evidence="2">Stoneville</strain>
        <tissue evidence="2">Whole head</tissue>
    </source>
</reference>
<feature type="compositionally biased region" description="Basic and acidic residues" evidence="1">
    <location>
        <begin position="110"/>
        <end position="122"/>
    </location>
</feature>
<sequence>MICCNILLKPEVAKQLMPEVGKQSMPIGLGKAKAGLGGSSRVQQSMPRITPVSGALVAAATKPTRDPRLLRQQTDKTSNGTNSSTSSGVSLGSKTAILDSNNKVVTNTKSVRDGRVDARLVNKDNAPPSQNKLDKSKTFPKSRQSEQKPIKPSRSKNVADTDAKAFSVKSSVSLLDSPTKSKSDKSETKSPTKSPSRHKKKDHNDKKGGGFKEAKRERDAKGEEQELHQEEQVAVVQSRTQSRHGFEIGGAPGETGAYANRPGRQE</sequence>
<dbReference type="Proteomes" id="UP000719412">
    <property type="component" value="Unassembled WGS sequence"/>
</dbReference>
<feature type="compositionally biased region" description="Basic and acidic residues" evidence="1">
    <location>
        <begin position="202"/>
        <end position="231"/>
    </location>
</feature>
<feature type="compositionally biased region" description="Basic and acidic residues" evidence="1">
    <location>
        <begin position="179"/>
        <end position="190"/>
    </location>
</feature>
<protein>
    <submittedName>
        <fullName evidence="2">Uncharacterized protein</fullName>
    </submittedName>
</protein>
<dbReference type="AlphaFoldDB" id="A0A8J6LHA3"/>
<name>A0A8J6LHA3_TENMO</name>
<dbReference type="EMBL" id="JABDTM020000252">
    <property type="protein sequence ID" value="KAH0822684.1"/>
    <property type="molecule type" value="Genomic_DNA"/>
</dbReference>
<keyword evidence="3" id="KW-1185">Reference proteome</keyword>